<name>A0A0B0ILE9_9BACI</name>
<protein>
    <submittedName>
        <fullName evidence="2">Selenoprotein</fullName>
    </submittedName>
</protein>
<dbReference type="InterPro" id="IPR011893">
    <property type="entry name" value="Selenoprotein_Rdx-typ"/>
</dbReference>
<dbReference type="InterPro" id="IPR036249">
    <property type="entry name" value="Thioredoxin-like_sf"/>
</dbReference>
<dbReference type="eggNOG" id="ENOG5033C1B">
    <property type="taxonomic scope" value="Bacteria"/>
</dbReference>
<dbReference type="Pfam" id="PF10262">
    <property type="entry name" value="Rdx"/>
    <property type="match status" value="1"/>
</dbReference>
<dbReference type="Proteomes" id="UP000030832">
    <property type="component" value="Unassembled WGS sequence"/>
</dbReference>
<keyword evidence="1" id="KW-0676">Redox-active center</keyword>
<dbReference type="OrthoDB" id="9811366at2"/>
<organism evidence="2 3">
    <name type="scientific">Halalkalibacter okhensis</name>
    <dbReference type="NCBI Taxonomy" id="333138"/>
    <lineage>
        <taxon>Bacteria</taxon>
        <taxon>Bacillati</taxon>
        <taxon>Bacillota</taxon>
        <taxon>Bacilli</taxon>
        <taxon>Bacillales</taxon>
        <taxon>Bacillaceae</taxon>
        <taxon>Halalkalibacter</taxon>
    </lineage>
</organism>
<gene>
    <name evidence="2" type="ORF">LQ50_09540</name>
</gene>
<dbReference type="EMBL" id="JRJU01000009">
    <property type="protein sequence ID" value="KHF40496.1"/>
    <property type="molecule type" value="Genomic_DNA"/>
</dbReference>
<evidence type="ECO:0000313" key="3">
    <source>
        <dbReference type="Proteomes" id="UP000030832"/>
    </source>
</evidence>
<dbReference type="NCBIfam" id="TIGR02174">
    <property type="entry name" value="CXXU_selWTH"/>
    <property type="match status" value="1"/>
</dbReference>
<sequence>MSFTDELLDHFRGKLKEVKLVTSGGGVFEVTVNDQLVYSKKETGTFPDPKEVIETIEKMMK</sequence>
<dbReference type="AlphaFoldDB" id="A0A0B0ILE9"/>
<comment type="caution">
    <text evidence="2">The sequence shown here is derived from an EMBL/GenBank/DDBJ whole genome shotgun (WGS) entry which is preliminary data.</text>
</comment>
<dbReference type="Gene3D" id="3.40.30.10">
    <property type="entry name" value="Glutaredoxin"/>
    <property type="match status" value="1"/>
</dbReference>
<keyword evidence="3" id="KW-1185">Reference proteome</keyword>
<proteinExistence type="predicted"/>
<dbReference type="STRING" id="333138.LQ50_09540"/>
<reference evidence="2 3" key="1">
    <citation type="submission" date="2014-09" db="EMBL/GenBank/DDBJ databases">
        <title>Genome sequencing and annotation of Bacillus Okhensis strain Kh10-101T.</title>
        <authorList>
            <person name="Prakash J.S."/>
        </authorList>
    </citation>
    <scope>NUCLEOTIDE SEQUENCE [LARGE SCALE GENOMIC DNA]</scope>
    <source>
        <strain evidence="3">Kh10-101T</strain>
    </source>
</reference>
<evidence type="ECO:0000313" key="2">
    <source>
        <dbReference type="EMBL" id="KHF40496.1"/>
    </source>
</evidence>
<accession>A0A0B0ILE9</accession>
<dbReference type="SUPFAM" id="SSF52833">
    <property type="entry name" value="Thioredoxin-like"/>
    <property type="match status" value="1"/>
</dbReference>
<evidence type="ECO:0000256" key="1">
    <source>
        <dbReference type="ARBA" id="ARBA00023284"/>
    </source>
</evidence>